<dbReference type="EMBL" id="JARKIK010000030">
    <property type="protein sequence ID" value="KAK8741650.1"/>
    <property type="molecule type" value="Genomic_DNA"/>
</dbReference>
<dbReference type="InterPro" id="IPR006553">
    <property type="entry name" value="Leu-rich_rpt_Cys-con_subtyp"/>
</dbReference>
<accession>A0AAW0XF65</accession>
<dbReference type="Gene3D" id="3.80.10.10">
    <property type="entry name" value="Ribonuclease Inhibitor"/>
    <property type="match status" value="2"/>
</dbReference>
<evidence type="ECO:0000313" key="2">
    <source>
        <dbReference type="Proteomes" id="UP001445076"/>
    </source>
</evidence>
<dbReference type="InterPro" id="IPR032675">
    <property type="entry name" value="LRR_dom_sf"/>
</dbReference>
<name>A0AAW0XF65_CHEQU</name>
<reference evidence="1" key="2">
    <citation type="submission" date="2024-01" db="EMBL/GenBank/DDBJ databases">
        <authorList>
            <person name="He J."/>
            <person name="Wang M."/>
            <person name="Zheng J."/>
            <person name="Liu Z."/>
        </authorList>
    </citation>
    <scope>NUCLEOTIDE SEQUENCE</scope>
    <source>
        <strain evidence="1">ZL_2023a</strain>
        <tissue evidence="1">Muscle</tissue>
    </source>
</reference>
<dbReference type="SUPFAM" id="SSF52047">
    <property type="entry name" value="RNI-like"/>
    <property type="match status" value="1"/>
</dbReference>
<dbReference type="InterPro" id="IPR001611">
    <property type="entry name" value="Leu-rich_rpt"/>
</dbReference>
<dbReference type="AlphaFoldDB" id="A0AAW0XF65"/>
<protein>
    <submittedName>
        <fullName evidence="1">Uncharacterized protein</fullName>
    </submittedName>
</protein>
<reference evidence="1 2" key="1">
    <citation type="journal article" date="2024" name="BMC Genomics">
        <title>Genome assembly of redclaw crayfish (Cherax quadricarinatus) provides insights into its immune adaptation and hypoxia tolerance.</title>
        <authorList>
            <person name="Liu Z."/>
            <person name="Zheng J."/>
            <person name="Li H."/>
            <person name="Fang K."/>
            <person name="Wang S."/>
            <person name="He J."/>
            <person name="Zhou D."/>
            <person name="Weng S."/>
            <person name="Chi M."/>
            <person name="Gu Z."/>
            <person name="He J."/>
            <person name="Li F."/>
            <person name="Wang M."/>
        </authorList>
    </citation>
    <scope>NUCLEOTIDE SEQUENCE [LARGE SCALE GENOMIC DNA]</scope>
    <source>
        <strain evidence="1">ZL_2023a</strain>
    </source>
</reference>
<evidence type="ECO:0000313" key="1">
    <source>
        <dbReference type="EMBL" id="KAK8741650.1"/>
    </source>
</evidence>
<dbReference type="Proteomes" id="UP001445076">
    <property type="component" value="Unassembled WGS sequence"/>
</dbReference>
<dbReference type="PANTHER" id="PTHR13318">
    <property type="entry name" value="PARTNER OF PAIRED, ISOFORM B-RELATED"/>
    <property type="match status" value="1"/>
</dbReference>
<keyword evidence="2" id="KW-1185">Reference proteome</keyword>
<dbReference type="GO" id="GO:0031146">
    <property type="term" value="P:SCF-dependent proteasomal ubiquitin-dependent protein catabolic process"/>
    <property type="evidence" value="ECO:0007669"/>
    <property type="project" value="TreeGrafter"/>
</dbReference>
<proteinExistence type="predicted"/>
<comment type="caution">
    <text evidence="1">The sequence shown here is derived from an EMBL/GenBank/DDBJ whole genome shotgun (WGS) entry which is preliminary data.</text>
</comment>
<dbReference type="EMBL" id="JARKIK010000030">
    <property type="protein sequence ID" value="KAK8741649.1"/>
    <property type="molecule type" value="Genomic_DNA"/>
</dbReference>
<dbReference type="GO" id="GO:0019005">
    <property type="term" value="C:SCF ubiquitin ligase complex"/>
    <property type="evidence" value="ECO:0007669"/>
    <property type="project" value="TreeGrafter"/>
</dbReference>
<dbReference type="Pfam" id="PF13516">
    <property type="entry name" value="LRR_6"/>
    <property type="match status" value="1"/>
</dbReference>
<organism evidence="1 2">
    <name type="scientific">Cherax quadricarinatus</name>
    <name type="common">Australian red claw crayfish</name>
    <dbReference type="NCBI Taxonomy" id="27406"/>
    <lineage>
        <taxon>Eukaryota</taxon>
        <taxon>Metazoa</taxon>
        <taxon>Ecdysozoa</taxon>
        <taxon>Arthropoda</taxon>
        <taxon>Crustacea</taxon>
        <taxon>Multicrustacea</taxon>
        <taxon>Malacostraca</taxon>
        <taxon>Eumalacostraca</taxon>
        <taxon>Eucarida</taxon>
        <taxon>Decapoda</taxon>
        <taxon>Pleocyemata</taxon>
        <taxon>Astacidea</taxon>
        <taxon>Parastacoidea</taxon>
        <taxon>Parastacidae</taxon>
        <taxon>Cherax</taxon>
    </lineage>
</organism>
<dbReference type="SMART" id="SM00367">
    <property type="entry name" value="LRR_CC"/>
    <property type="match status" value="4"/>
</dbReference>
<gene>
    <name evidence="1" type="ORF">OTU49_002319</name>
</gene>
<sequence>MPRPKPPGTLKEQCVKNIVNNMDKYWCQDYVQNWSDKNLKCLFVLGPFENLPSPLIELIIDELNTSGKLRKHHLHLLLLYHLERLVLTRSTSEFGYIISLLAVRCKKLRHLGLKGRALPRKILNEMFKSLSFLQTVDLSQTNVSDQTISVISAYCKHVRVLNLSDTDITDMGVSSLCHGVMSPDILPTEKPHISTSLIKLDLYGTAVTDKGIQCALVNLPNLQEITHSTLLYAVANLKKSREKMAEVAVDINGIIPEFTPLMLRFLQCDEFGSGNLGHFANAQFISAAISLCPNIQYVHLRDLGNIKTDSLVPLLTLNNVIDLVLEFNGPDQVDFYTQIVPLLHKHGETIRNLHLRFVNNINVTVIAYLCPELSTLSLDGLNSYSSVDSAKTHSVPRDVKPSFSHLKSININCAPRHEYEALNYHVPADSLRLILGSHVLEKIIVIEQDNLCDEILIDAVHTTKFPHLKLLSLTQCKNITIESIRSVIRLNNPLETLHIIYCQNITNVDYHKVEKYVKKQRLLVELAWF</sequence>